<reference evidence="1 2" key="1">
    <citation type="journal article" date="2023" name="IMA Fungus">
        <title>Comparative genomic study of the Penicillium genus elucidates a diverse pangenome and 15 lateral gene transfer events.</title>
        <authorList>
            <person name="Petersen C."/>
            <person name="Sorensen T."/>
            <person name="Nielsen M.R."/>
            <person name="Sondergaard T.E."/>
            <person name="Sorensen J.L."/>
            <person name="Fitzpatrick D.A."/>
            <person name="Frisvad J.C."/>
            <person name="Nielsen K.L."/>
        </authorList>
    </citation>
    <scope>NUCLEOTIDE SEQUENCE [LARGE SCALE GENOMIC DNA]</scope>
    <source>
        <strain evidence="1 2">IBT 35679</strain>
    </source>
</reference>
<gene>
    <name evidence="1" type="ORF">N7494_013167</name>
</gene>
<dbReference type="AlphaFoldDB" id="A0AAD6CJ95"/>
<evidence type="ECO:0000313" key="1">
    <source>
        <dbReference type="EMBL" id="KAJ5522981.1"/>
    </source>
</evidence>
<protein>
    <submittedName>
        <fullName evidence="1">Uncharacterized protein</fullName>
    </submittedName>
</protein>
<sequence>MEGFFETFTSATDLYTYTYRGNNTGKSVIVGYDWNGKKTARVEAVARRAIPPDAPNIRANSIGYIRHLTKANISA</sequence>
<comment type="caution">
    <text evidence="1">The sequence shown here is derived from an EMBL/GenBank/DDBJ whole genome shotgun (WGS) entry which is preliminary data.</text>
</comment>
<dbReference type="Proteomes" id="UP001220324">
    <property type="component" value="Unassembled WGS sequence"/>
</dbReference>
<organism evidence="1 2">
    <name type="scientific">Penicillium frequentans</name>
    <dbReference type="NCBI Taxonomy" id="3151616"/>
    <lineage>
        <taxon>Eukaryota</taxon>
        <taxon>Fungi</taxon>
        <taxon>Dikarya</taxon>
        <taxon>Ascomycota</taxon>
        <taxon>Pezizomycotina</taxon>
        <taxon>Eurotiomycetes</taxon>
        <taxon>Eurotiomycetidae</taxon>
        <taxon>Eurotiales</taxon>
        <taxon>Aspergillaceae</taxon>
        <taxon>Penicillium</taxon>
    </lineage>
</organism>
<name>A0AAD6CJ95_9EURO</name>
<proteinExistence type="predicted"/>
<dbReference type="EMBL" id="JAQIZZ010000010">
    <property type="protein sequence ID" value="KAJ5522981.1"/>
    <property type="molecule type" value="Genomic_DNA"/>
</dbReference>
<accession>A0AAD6CJ95</accession>
<keyword evidence="2" id="KW-1185">Reference proteome</keyword>
<evidence type="ECO:0000313" key="2">
    <source>
        <dbReference type="Proteomes" id="UP001220324"/>
    </source>
</evidence>